<feature type="compositionally biased region" description="Acidic residues" evidence="7">
    <location>
        <begin position="31"/>
        <end position="45"/>
    </location>
</feature>
<dbReference type="PIRSF" id="PIRSF038139">
    <property type="entry name" value="Elongation_factor_2_kinase"/>
    <property type="match status" value="1"/>
</dbReference>
<keyword evidence="9" id="KW-0251">Elongation factor</keyword>
<keyword evidence="5 6" id="KW-0067">ATP-binding</keyword>
<keyword evidence="1 6" id="KW-0723">Serine/threonine-protein kinase</keyword>
<dbReference type="STRING" id="6573.A0A210PN47"/>
<keyword evidence="4 6" id="KW-0418">Kinase</keyword>
<dbReference type="AlphaFoldDB" id="A0A210PN47"/>
<keyword evidence="10" id="KW-1185">Reference proteome</keyword>
<dbReference type="PANTHER" id="PTHR45992:SF2">
    <property type="entry name" value="EUKARYOTIC ELONGATION FACTOR 2 KINASE"/>
    <property type="match status" value="1"/>
</dbReference>
<evidence type="ECO:0000313" key="9">
    <source>
        <dbReference type="EMBL" id="OWF37884.1"/>
    </source>
</evidence>
<feature type="region of interest" description="Disordered" evidence="7">
    <location>
        <begin position="389"/>
        <end position="443"/>
    </location>
</feature>
<dbReference type="EMBL" id="NEDP02005577">
    <property type="protein sequence ID" value="OWF37884.1"/>
    <property type="molecule type" value="Genomic_DNA"/>
</dbReference>
<dbReference type="InterPro" id="IPR047588">
    <property type="entry name" value="eEF2K_a_kinase_dom"/>
</dbReference>
<dbReference type="CDD" id="cd16967">
    <property type="entry name" value="Alpha_kinase_eEF2K"/>
    <property type="match status" value="1"/>
</dbReference>
<dbReference type="GO" id="GO:0004686">
    <property type="term" value="F:elongation factor-2 kinase activity"/>
    <property type="evidence" value="ECO:0007669"/>
    <property type="project" value="UniProtKB-UniRule"/>
</dbReference>
<dbReference type="Gene3D" id="1.25.40.10">
    <property type="entry name" value="Tetratricopeptide repeat domain"/>
    <property type="match status" value="1"/>
</dbReference>
<keyword evidence="3 6" id="KW-0547">Nucleotide-binding</keyword>
<dbReference type="Gene3D" id="3.20.200.10">
    <property type="entry name" value="MHCK/EF2 kinase"/>
    <property type="match status" value="1"/>
</dbReference>
<comment type="subunit">
    <text evidence="6">Monomer or homodimer.</text>
</comment>
<keyword evidence="6" id="KW-0112">Calmodulin-binding</keyword>
<name>A0A210PN47_MIZYE</name>
<dbReference type="InterPro" id="IPR011009">
    <property type="entry name" value="Kinase-like_dom_sf"/>
</dbReference>
<protein>
    <recommendedName>
        <fullName evidence="6">Eukaryotic elongation factor 2 kinase</fullName>
        <ecNumber evidence="6">2.7.11.20</ecNumber>
    </recommendedName>
</protein>
<dbReference type="Pfam" id="PF02816">
    <property type="entry name" value="Alpha_kinase"/>
    <property type="match status" value="1"/>
</dbReference>
<keyword evidence="6" id="KW-0106">Calcium</keyword>
<dbReference type="InterPro" id="IPR004166">
    <property type="entry name" value="a-kinase_dom"/>
</dbReference>
<dbReference type="SUPFAM" id="SSF81901">
    <property type="entry name" value="HCP-like"/>
    <property type="match status" value="1"/>
</dbReference>
<dbReference type="GO" id="GO:1903013">
    <property type="term" value="P:response to differentiation-inducing factor 1"/>
    <property type="evidence" value="ECO:0007669"/>
    <property type="project" value="TreeGrafter"/>
</dbReference>
<feature type="domain" description="Alpha-type protein kinase" evidence="8">
    <location>
        <begin position="124"/>
        <end position="333"/>
    </location>
</feature>
<dbReference type="Gene3D" id="3.30.200.20">
    <property type="entry name" value="Phosphorylase Kinase, domain 1"/>
    <property type="match status" value="2"/>
</dbReference>
<dbReference type="GO" id="GO:0005509">
    <property type="term" value="F:calcium ion binding"/>
    <property type="evidence" value="ECO:0007669"/>
    <property type="project" value="UniProtKB-UniRule"/>
</dbReference>
<accession>A0A210PN47</accession>
<dbReference type="OrthoDB" id="301415at2759"/>
<comment type="caution">
    <text evidence="9">The sequence shown here is derived from an EMBL/GenBank/DDBJ whole genome shotgun (WGS) entry which is preliminary data.</text>
</comment>
<keyword evidence="2 6" id="KW-0808">Transferase</keyword>
<proteinExistence type="inferred from homology"/>
<dbReference type="InterPro" id="IPR017400">
    <property type="entry name" value="eEF-2K"/>
</dbReference>
<keyword evidence="9" id="KW-0648">Protein biosynthesis</keyword>
<feature type="region of interest" description="Disordered" evidence="7">
    <location>
        <begin position="1"/>
        <end position="54"/>
    </location>
</feature>
<dbReference type="EC" id="2.7.11.20" evidence="6"/>
<comment type="similarity">
    <text evidence="6">Belongs to the protein kinase superfamily. Alpha-type protein kinase family.</text>
</comment>
<dbReference type="GO" id="GO:0031037">
    <property type="term" value="P:myosin II filament disassembly"/>
    <property type="evidence" value="ECO:0007669"/>
    <property type="project" value="TreeGrafter"/>
</dbReference>
<gene>
    <name evidence="9" type="ORF">KP79_PYT05552</name>
</gene>
<dbReference type="PANTHER" id="PTHR45992">
    <property type="entry name" value="EUKARYOTIC ELONGATION FACTOR 2 KINASE-RELATED"/>
    <property type="match status" value="1"/>
</dbReference>
<dbReference type="Proteomes" id="UP000242188">
    <property type="component" value="Unassembled WGS sequence"/>
</dbReference>
<dbReference type="FunFam" id="3.20.200.10:FF:000002">
    <property type="entry name" value="Eukaryotic elongation factor 2 kinase"/>
    <property type="match status" value="1"/>
</dbReference>
<dbReference type="SUPFAM" id="SSF56112">
    <property type="entry name" value="Protein kinase-like (PK-like)"/>
    <property type="match status" value="1"/>
</dbReference>
<dbReference type="GO" id="GO:0005524">
    <property type="term" value="F:ATP binding"/>
    <property type="evidence" value="ECO:0007669"/>
    <property type="project" value="UniProtKB-UniRule"/>
</dbReference>
<evidence type="ECO:0000256" key="2">
    <source>
        <dbReference type="ARBA" id="ARBA00022679"/>
    </source>
</evidence>
<dbReference type="GO" id="GO:0003746">
    <property type="term" value="F:translation elongation factor activity"/>
    <property type="evidence" value="ECO:0007669"/>
    <property type="project" value="UniProtKB-KW"/>
</dbReference>
<evidence type="ECO:0000259" key="8">
    <source>
        <dbReference type="PROSITE" id="PS51158"/>
    </source>
</evidence>
<dbReference type="SMART" id="SM00811">
    <property type="entry name" value="Alpha_kinase"/>
    <property type="match status" value="1"/>
</dbReference>
<evidence type="ECO:0000313" key="10">
    <source>
        <dbReference type="Proteomes" id="UP000242188"/>
    </source>
</evidence>
<sequence length="686" mass="78776">MSDTNTEKYDSDDDWDMQLYPKESNDSSNDASDEREDTEESDSEEPAMPPPMTLRQRRLSKSVALASLNTAQSNSTAMKLKMTTAHARAKFNWALAIRKAKLLNDPWKAFHIEDIDSEVCIRHRYNPHKKTWLTDEVKVKIESKSFNRGAMRKCYRLKKLSHFLKNPDWNHSGNYVAKHYIQTVDRDVYFQDVKLQMDAKVWAEEYNRHRPPKKVDIFQMYILEFRDRPGSPLYHLEHFIEGHYVKYNSNSGFVDDSLRYTPQALSHFTFERSGHMLIVVDIQGVGDLYTDPQIHTIEGNEYGDGNLGAKGMALFFHSHICNDICRSLDLTEFDLSPTELDSHKDILRNQRKSMMKTRLRGDEERCISLSSPDTKIDITRFLERQRSNSSVLSDSAIDEETDEGMSIDSPSPRVRVSRMRFISESERSDKSDSQSSMTVEEEREAFQRMAQQRARPSCVAMEIDFRKLMNVRVGDSTLGKIHHEMAKYHEIGRFVVGQERNEKDIDWESAIFHEEHAAELGEMEAMLTLSKLYLDMEREVLVSCVVKKSDENFNIGVDYMVEAAEAGDREAMIYMAKAFETGYGLGTKRSISWEDSLSWYERAVETDNHDEGGEYSCAMEDPIHILIAKKAELLHTGGHGLDKDPSTAGDLYNEAAEAAMAAMKGRLANKYFALAEEAYGEVEEEE</sequence>
<evidence type="ECO:0000256" key="5">
    <source>
        <dbReference type="ARBA" id="ARBA00022840"/>
    </source>
</evidence>
<feature type="compositionally biased region" description="Acidic residues" evidence="7">
    <location>
        <begin position="396"/>
        <end position="405"/>
    </location>
</feature>
<evidence type="ECO:0000256" key="6">
    <source>
        <dbReference type="PIRNR" id="PIRNR038139"/>
    </source>
</evidence>
<dbReference type="InterPro" id="IPR011990">
    <property type="entry name" value="TPR-like_helical_dom_sf"/>
</dbReference>
<comment type="activity regulation">
    <text evidence="6">Undergoes calcium/calmodulin-dependent intramolecular autophosphorylation, and this results in it becoming partially calcium/calmodulin-independent.</text>
</comment>
<feature type="compositionally biased region" description="Basic and acidic residues" evidence="7">
    <location>
        <begin position="421"/>
        <end position="432"/>
    </location>
</feature>
<dbReference type="PROSITE" id="PS51158">
    <property type="entry name" value="ALPHA_KINASE"/>
    <property type="match status" value="1"/>
</dbReference>
<evidence type="ECO:0000256" key="7">
    <source>
        <dbReference type="SAM" id="MobiDB-lite"/>
    </source>
</evidence>
<evidence type="ECO:0000256" key="3">
    <source>
        <dbReference type="ARBA" id="ARBA00022741"/>
    </source>
</evidence>
<comment type="catalytic activity">
    <reaction evidence="6">
        <text>[translation elongation factor 2] + ATP = [translation elongation factor 2]-phosphate + ADP + H(+)</text>
        <dbReference type="Rhea" id="RHEA:21436"/>
        <dbReference type="Rhea" id="RHEA-COMP:11268"/>
        <dbReference type="Rhea" id="RHEA-COMP:11269"/>
        <dbReference type="ChEBI" id="CHEBI:15378"/>
        <dbReference type="ChEBI" id="CHEBI:30616"/>
        <dbReference type="ChEBI" id="CHEBI:43176"/>
        <dbReference type="ChEBI" id="CHEBI:68546"/>
        <dbReference type="ChEBI" id="CHEBI:456216"/>
        <dbReference type="EC" id="2.7.11.20"/>
    </reaction>
</comment>
<evidence type="ECO:0000256" key="4">
    <source>
        <dbReference type="ARBA" id="ARBA00022777"/>
    </source>
</evidence>
<evidence type="ECO:0000256" key="1">
    <source>
        <dbReference type="ARBA" id="ARBA00022527"/>
    </source>
</evidence>
<organism evidence="9 10">
    <name type="scientific">Mizuhopecten yessoensis</name>
    <name type="common">Japanese scallop</name>
    <name type="synonym">Patinopecten yessoensis</name>
    <dbReference type="NCBI Taxonomy" id="6573"/>
    <lineage>
        <taxon>Eukaryota</taxon>
        <taxon>Metazoa</taxon>
        <taxon>Spiralia</taxon>
        <taxon>Lophotrochozoa</taxon>
        <taxon>Mollusca</taxon>
        <taxon>Bivalvia</taxon>
        <taxon>Autobranchia</taxon>
        <taxon>Pteriomorphia</taxon>
        <taxon>Pectinida</taxon>
        <taxon>Pectinoidea</taxon>
        <taxon>Pectinidae</taxon>
        <taxon>Mizuhopecten</taxon>
    </lineage>
</organism>
<dbReference type="GO" id="GO:0005516">
    <property type="term" value="F:calmodulin binding"/>
    <property type="evidence" value="ECO:0007669"/>
    <property type="project" value="UniProtKB-UniRule"/>
</dbReference>
<dbReference type="InterPro" id="IPR051852">
    <property type="entry name" value="Alpha-type_PK"/>
</dbReference>
<reference evidence="9 10" key="1">
    <citation type="journal article" date="2017" name="Nat. Ecol. Evol.">
        <title>Scallop genome provides insights into evolution of bilaterian karyotype and development.</title>
        <authorList>
            <person name="Wang S."/>
            <person name="Zhang J."/>
            <person name="Jiao W."/>
            <person name="Li J."/>
            <person name="Xun X."/>
            <person name="Sun Y."/>
            <person name="Guo X."/>
            <person name="Huan P."/>
            <person name="Dong B."/>
            <person name="Zhang L."/>
            <person name="Hu X."/>
            <person name="Sun X."/>
            <person name="Wang J."/>
            <person name="Zhao C."/>
            <person name="Wang Y."/>
            <person name="Wang D."/>
            <person name="Huang X."/>
            <person name="Wang R."/>
            <person name="Lv J."/>
            <person name="Li Y."/>
            <person name="Zhang Z."/>
            <person name="Liu B."/>
            <person name="Lu W."/>
            <person name="Hui Y."/>
            <person name="Liang J."/>
            <person name="Zhou Z."/>
            <person name="Hou R."/>
            <person name="Li X."/>
            <person name="Liu Y."/>
            <person name="Li H."/>
            <person name="Ning X."/>
            <person name="Lin Y."/>
            <person name="Zhao L."/>
            <person name="Xing Q."/>
            <person name="Dou J."/>
            <person name="Li Y."/>
            <person name="Mao J."/>
            <person name="Guo H."/>
            <person name="Dou H."/>
            <person name="Li T."/>
            <person name="Mu C."/>
            <person name="Jiang W."/>
            <person name="Fu Q."/>
            <person name="Fu X."/>
            <person name="Miao Y."/>
            <person name="Liu J."/>
            <person name="Yu Q."/>
            <person name="Li R."/>
            <person name="Liao H."/>
            <person name="Li X."/>
            <person name="Kong Y."/>
            <person name="Jiang Z."/>
            <person name="Chourrout D."/>
            <person name="Li R."/>
            <person name="Bao Z."/>
        </authorList>
    </citation>
    <scope>NUCLEOTIDE SEQUENCE [LARGE SCALE GENOMIC DNA]</scope>
    <source>
        <strain evidence="9 10">PY_sf001</strain>
    </source>
</reference>